<dbReference type="EMBL" id="ATAM02000012">
    <property type="protein sequence ID" value="KAL0241969.1"/>
    <property type="molecule type" value="Genomic_DNA"/>
</dbReference>
<gene>
    <name evidence="1" type="ORF">I308_106143</name>
</gene>
<dbReference type="RefSeq" id="XP_066611351.1">
    <property type="nucleotide sequence ID" value="XM_066760590.1"/>
</dbReference>
<dbReference type="GeneID" id="91992998"/>
<reference evidence="2" key="1">
    <citation type="submission" date="2015-01" db="EMBL/GenBank/DDBJ databases">
        <title>The Genome Sequence of Cryptococcus gattii MMRL2647.</title>
        <authorList>
            <consortium name="The Broad Institute Genomics Platform"/>
            <person name="Cuomo C."/>
            <person name="Litvintseva A."/>
            <person name="Chen Y."/>
            <person name="Heitman J."/>
            <person name="Sun S."/>
            <person name="Springer D."/>
            <person name="Dromer F."/>
            <person name="Young S."/>
            <person name="Zeng Q."/>
            <person name="Gargeya S."/>
            <person name="Abouelleil A."/>
            <person name="Alvarado L."/>
            <person name="Chapman S.B."/>
            <person name="Gainer-Dewar J."/>
            <person name="Goldberg J."/>
            <person name="Griggs A."/>
            <person name="Gujja S."/>
            <person name="Hansen M."/>
            <person name="Howarth C."/>
            <person name="Imamovic A."/>
            <person name="Larimer J."/>
            <person name="Murphy C."/>
            <person name="Naylor J."/>
            <person name="Pearson M."/>
            <person name="Priest M."/>
            <person name="Roberts A."/>
            <person name="Saif S."/>
            <person name="Shea T."/>
            <person name="Sykes S."/>
            <person name="Wortman J."/>
            <person name="Nusbaum C."/>
            <person name="Birren B."/>
        </authorList>
    </citation>
    <scope>NUCLEOTIDE SEQUENCE [LARGE SCALE GENOMIC DNA]</scope>
    <source>
        <strain evidence="2">IND107</strain>
    </source>
</reference>
<protein>
    <submittedName>
        <fullName evidence="1">Uncharacterized protein</fullName>
    </submittedName>
</protein>
<dbReference type="InterPro" id="IPR016024">
    <property type="entry name" value="ARM-type_fold"/>
</dbReference>
<organism evidence="1 2">
    <name type="scientific">Cryptococcus tetragattii IND107</name>
    <dbReference type="NCBI Taxonomy" id="1296105"/>
    <lineage>
        <taxon>Eukaryota</taxon>
        <taxon>Fungi</taxon>
        <taxon>Dikarya</taxon>
        <taxon>Basidiomycota</taxon>
        <taxon>Agaricomycotina</taxon>
        <taxon>Tremellomycetes</taxon>
        <taxon>Tremellales</taxon>
        <taxon>Cryptococcaceae</taxon>
        <taxon>Cryptococcus</taxon>
        <taxon>Cryptococcus gattii species complex</taxon>
    </lineage>
</organism>
<proteinExistence type="predicted"/>
<dbReference type="SUPFAM" id="SSF48371">
    <property type="entry name" value="ARM repeat"/>
    <property type="match status" value="1"/>
</dbReference>
<evidence type="ECO:0000313" key="2">
    <source>
        <dbReference type="Proteomes" id="UP000054399"/>
    </source>
</evidence>
<accession>A0ABR3BJL3</accession>
<keyword evidence="2" id="KW-1185">Reference proteome</keyword>
<comment type="caution">
    <text evidence="1">The sequence shown here is derived from an EMBL/GenBank/DDBJ whole genome shotgun (WGS) entry which is preliminary data.</text>
</comment>
<reference evidence="1 2" key="2">
    <citation type="submission" date="2024-01" db="EMBL/GenBank/DDBJ databases">
        <title>Comparative genomics of Cryptococcus and Kwoniella reveals pathogenesis evolution and contrasting modes of karyotype evolution via chromosome fusion or intercentromeric recombination.</title>
        <authorList>
            <person name="Coelho M.A."/>
            <person name="David-Palma M."/>
            <person name="Shea T."/>
            <person name="Bowers K."/>
            <person name="Mcginley-Smith S."/>
            <person name="Mohammad A.W."/>
            <person name="Gnirke A."/>
            <person name="Yurkov A.M."/>
            <person name="Nowrousian M."/>
            <person name="Sun S."/>
            <person name="Cuomo C.A."/>
            <person name="Heitman J."/>
        </authorList>
    </citation>
    <scope>NUCLEOTIDE SEQUENCE [LARGE SCALE GENOMIC DNA]</scope>
    <source>
        <strain evidence="1 2">IND107</strain>
    </source>
</reference>
<name>A0ABR3BJL3_9TREE</name>
<sequence>MTSFIRDLYDFFLDHDEALNHLSAILDQQAAEQSLGGVRFSNEWLQQRTKIDLFLKEHTDESLTMALKIFAKVIDTLGLYAPALKGLTDVHAYACETLESIIFHQQKADQRGQAAAFLYGQAMAMSTLTSEAVTLAIENLLQRGDHTASNLALCIILGVERPSPLLFESHLPELLRQVQMTAFSHHDKSVPQEALLRALKIYSPSEKASSCQMILQATHALLEASMHLCRATTAGDVRGESKEGWGDAEVGVFWTCFLIKHVPMTLRMDLAHRYPTTIRSLPIFTLLLPLSLSPHLSPQCQAALCLGLPVLATWDTSEFVESSEFERTVRFMSGMALMGVDRGKGSNGIQVNGKMGKAKEETAEGLGVEAMNGLGQLASIVLDRFEPFLQDVGHIALHALLSSSHTKHKATQKAAQRLLARLLASQGPTTLDIMISYLHSPPHVLLEDVHLLEMIATLLPNLGERIIQTLTDIIDTLLEDDDKDEKDGVRAKGEKGYRRESVLEALNVFPLRDNDLAARTQKLVLKSLDEDNGKEVVIAALQLATNPIIATSRIMHNLTFKIAQLLLADDPSIVHTALSVLSNPAVASMLNERSCSMILLALHQSLEPSIQIVAAKLLAHLTTAHRAIVQPLAWSHIRQSLGLMDFLESVDPIKAIIEACIISNLLPALPPSLHKKYVGPVKDLIMAGLRRQPCEEPHVFSLVFQGLSNLARFEDYSSAQQSHLVQDLLEMTHEIPKECQHAALNAISSLLSVPKDGLDAYELLIKVHANVGGGRGKGLDNDLKALVSGIYGHLGTVERNPVISRDSKAAINREMLNYTPKITHASRISEVRDRYGALHPTTINTLLAENLLQALSTSLKATDDRSLVLEIMSCLGILQPRAIPSLIPDLPNLIMSELKHALKSRDSARDVNSTNVSAGLLFLSSTMHMSGVWMERYWGDMAELMGECVKNGEILPVLRGLDLVLAAIKD</sequence>
<evidence type="ECO:0000313" key="1">
    <source>
        <dbReference type="EMBL" id="KAL0241969.1"/>
    </source>
</evidence>
<dbReference type="Proteomes" id="UP000054399">
    <property type="component" value="Unassembled WGS sequence"/>
</dbReference>